<gene>
    <name evidence="3" type="ORF">SMD11_2656</name>
</gene>
<protein>
    <submittedName>
        <fullName evidence="3">Uncharacterized protein</fullName>
    </submittedName>
</protein>
<reference evidence="3 4" key="1">
    <citation type="submission" date="2017-06" db="EMBL/GenBank/DDBJ databases">
        <title>Streptomyces albireticuli Genome sequencing and assembly.</title>
        <authorList>
            <person name="Wang Y."/>
            <person name="Du B."/>
            <person name="Ding Y."/>
            <person name="Liu H."/>
            <person name="Hou Q."/>
            <person name="Liu K."/>
            <person name="Yao L."/>
            <person name="Wang C."/>
        </authorList>
    </citation>
    <scope>NUCLEOTIDE SEQUENCE [LARGE SCALE GENOMIC DNA]</scope>
    <source>
        <strain evidence="3 4">MDJK11</strain>
    </source>
</reference>
<proteinExistence type="predicted"/>
<feature type="compositionally biased region" description="Low complexity" evidence="1">
    <location>
        <begin position="25"/>
        <end position="35"/>
    </location>
</feature>
<feature type="compositionally biased region" description="Low complexity" evidence="1">
    <location>
        <begin position="57"/>
        <end position="80"/>
    </location>
</feature>
<keyword evidence="2" id="KW-0472">Membrane</keyword>
<feature type="transmembrane region" description="Helical" evidence="2">
    <location>
        <begin position="174"/>
        <end position="199"/>
    </location>
</feature>
<evidence type="ECO:0000256" key="1">
    <source>
        <dbReference type="SAM" id="MobiDB-lite"/>
    </source>
</evidence>
<name>A0A1Z2L1Z4_9ACTN</name>
<feature type="compositionally biased region" description="Low complexity" evidence="1">
    <location>
        <begin position="226"/>
        <end position="236"/>
    </location>
</feature>
<feature type="region of interest" description="Disordered" evidence="1">
    <location>
        <begin position="210"/>
        <end position="320"/>
    </location>
</feature>
<feature type="compositionally biased region" description="Pro residues" evidence="1">
    <location>
        <begin position="81"/>
        <end position="90"/>
    </location>
</feature>
<evidence type="ECO:0000256" key="2">
    <source>
        <dbReference type="SAM" id="Phobius"/>
    </source>
</evidence>
<evidence type="ECO:0000313" key="4">
    <source>
        <dbReference type="Proteomes" id="UP000195755"/>
    </source>
</evidence>
<sequence>MADDHRYDWLEDWLDDDAVERLLSAPAGAECTAEAPAPPTPGTRPALEKEPAPEPGPVLETPLAPAPPEAAALLAALRSLTPPPAAPGGPLPGEEAALAAFRAARAASAPEAVTEAAPTTGTASLGAAPATSADRPTRVDAAGTDTSVTSGPGAPVIPIAAGRRRRFGRRWRPVEVGVAMALAGCALGGVAVAAGTGVLPAPFKRSTAEPAAGASVSALENGGAGTTEPGAPGATPSRGKDDGPRESGRPSASATPGADATAGHGGGRNAGPGASPSETRRRHDGDTREDRDGGGRNDDRDDRKDDGKETDAGDGATTLATRLCRDYLTAQRRRDAVDENDMRALERAAGAGAAAIRKYCEKLLDGAGAPGGVRNLPAKGGATGAASGLGGALPLPSAQSGVRSEVLLVPVDSAARGT</sequence>
<evidence type="ECO:0000313" key="3">
    <source>
        <dbReference type="EMBL" id="ARZ68305.1"/>
    </source>
</evidence>
<organism evidence="3 4">
    <name type="scientific">Streptomyces albireticuli</name>
    <dbReference type="NCBI Taxonomy" id="1940"/>
    <lineage>
        <taxon>Bacteria</taxon>
        <taxon>Bacillati</taxon>
        <taxon>Actinomycetota</taxon>
        <taxon>Actinomycetes</taxon>
        <taxon>Kitasatosporales</taxon>
        <taxon>Streptomycetaceae</taxon>
        <taxon>Streptomyces</taxon>
    </lineage>
</organism>
<feature type="compositionally biased region" description="Low complexity" evidence="1">
    <location>
        <begin position="111"/>
        <end position="123"/>
    </location>
</feature>
<feature type="compositionally biased region" description="Basic and acidic residues" evidence="1">
    <location>
        <begin position="238"/>
        <end position="248"/>
    </location>
</feature>
<feature type="region of interest" description="Disordered" evidence="1">
    <location>
        <begin position="24"/>
        <end position="93"/>
    </location>
</feature>
<dbReference type="AlphaFoldDB" id="A0A1Z2L1Z4"/>
<keyword evidence="2" id="KW-0812">Transmembrane</keyword>
<dbReference type="KEGG" id="salj:SMD11_2656"/>
<dbReference type="OrthoDB" id="4339186at2"/>
<accession>A0A1Z2L1Z4</accession>
<dbReference type="Proteomes" id="UP000195755">
    <property type="component" value="Chromosome"/>
</dbReference>
<keyword evidence="2" id="KW-1133">Transmembrane helix</keyword>
<dbReference type="RefSeq" id="WP_087926623.1">
    <property type="nucleotide sequence ID" value="NZ_CP021744.1"/>
</dbReference>
<feature type="compositionally biased region" description="Basic and acidic residues" evidence="1">
    <location>
        <begin position="278"/>
        <end position="311"/>
    </location>
</feature>
<feature type="region of interest" description="Disordered" evidence="1">
    <location>
        <begin position="111"/>
        <end position="169"/>
    </location>
</feature>
<dbReference type="EMBL" id="CP021744">
    <property type="protein sequence ID" value="ARZ68305.1"/>
    <property type="molecule type" value="Genomic_DNA"/>
</dbReference>